<dbReference type="PANTHER" id="PTHR47023:SF1">
    <property type="entry name" value="SEX PEPTIDE RECEPTOR"/>
    <property type="match status" value="1"/>
</dbReference>
<dbReference type="Pfam" id="PF10324">
    <property type="entry name" value="7TM_GPCR_Srw"/>
    <property type="match status" value="1"/>
</dbReference>
<dbReference type="InterPro" id="IPR017452">
    <property type="entry name" value="GPCR_Rhodpsn_7TM"/>
</dbReference>
<feature type="transmembrane region" description="Helical" evidence="5">
    <location>
        <begin position="26"/>
        <end position="50"/>
    </location>
</feature>
<keyword evidence="2 5" id="KW-0812">Transmembrane</keyword>
<evidence type="ECO:0000313" key="8">
    <source>
        <dbReference type="Proteomes" id="UP001217089"/>
    </source>
</evidence>
<evidence type="ECO:0000259" key="6">
    <source>
        <dbReference type="PROSITE" id="PS50262"/>
    </source>
</evidence>
<dbReference type="CDD" id="cd14978">
    <property type="entry name" value="7tmA_FMRFamide_R-like"/>
    <property type="match status" value="1"/>
</dbReference>
<comment type="caution">
    <text evidence="7">The sequence shown here is derived from an EMBL/GenBank/DDBJ whole genome shotgun (WGS) entry which is preliminary data.</text>
</comment>
<evidence type="ECO:0000256" key="4">
    <source>
        <dbReference type="ARBA" id="ARBA00023136"/>
    </source>
</evidence>
<dbReference type="InterPro" id="IPR053071">
    <property type="entry name" value="GPCR1-related_rcpt"/>
</dbReference>
<gene>
    <name evidence="7" type="ORF">KUTeg_010494</name>
</gene>
<feature type="transmembrane region" description="Helical" evidence="5">
    <location>
        <begin position="259"/>
        <end position="284"/>
    </location>
</feature>
<evidence type="ECO:0000256" key="5">
    <source>
        <dbReference type="SAM" id="Phobius"/>
    </source>
</evidence>
<dbReference type="PRINTS" id="PR00237">
    <property type="entry name" value="GPCRRHODOPSN"/>
</dbReference>
<feature type="transmembrane region" description="Helical" evidence="5">
    <location>
        <begin position="400"/>
        <end position="420"/>
    </location>
</feature>
<feature type="domain" description="G-protein coupled receptors family 1 profile" evidence="6">
    <location>
        <begin position="41"/>
        <end position="277"/>
    </location>
</feature>
<evidence type="ECO:0000256" key="3">
    <source>
        <dbReference type="ARBA" id="ARBA00022989"/>
    </source>
</evidence>
<proteinExistence type="predicted"/>
<sequence>MAESILQNTSAYDLSLEYPIRYAVPLYGVLSPIVIIITLVTNTFILVVLLKKHMRTPTNVILASMAVSDMLTGIFPFPLLIYYFGLGYYSDYVPNRWCRAIYYLLEIMPTVCHTSSVWITMFLTIHRYIQNYHSMHAKIWCTVSNTIRVILVIYFVAILSHVTKCFDTNIQQTELSSKIYPNTSIVGCQSTLNDWFKKNKQFYKTVYYLFRVICIHLIPCTLLLIFNLTLISTLRSAKHRRIQLLNANRMSLSRDHKTLMLFTVVAVFLMVEIPLGIDMTIFIIDYSFGLAIFDIETSKIVSLISNQFILLTYPTYENANKCHISKYSSFGHAYWIFSASGHYKEYIPYEWCHAVYYLFSSVPKTFHTASIWLTTVLAIQRYVQNYHYTRAKIWLTISNVIRMVVIIYSVAILSQAIHFFNTNIQPIELPLKLYENKTVTGCHLTFKSWFIKHIDVNFNVYYWFRAF</sequence>
<evidence type="ECO:0000256" key="1">
    <source>
        <dbReference type="ARBA" id="ARBA00004370"/>
    </source>
</evidence>
<name>A0ABQ9FA72_TEGGR</name>
<comment type="subcellular location">
    <subcellularLocation>
        <location evidence="1">Membrane</location>
    </subcellularLocation>
</comment>
<evidence type="ECO:0000313" key="7">
    <source>
        <dbReference type="EMBL" id="KAJ8313121.1"/>
    </source>
</evidence>
<feature type="transmembrane region" description="Helical" evidence="5">
    <location>
        <begin position="208"/>
        <end position="231"/>
    </location>
</feature>
<dbReference type="Gene3D" id="1.20.1070.10">
    <property type="entry name" value="Rhodopsin 7-helix transmembrane proteins"/>
    <property type="match status" value="2"/>
</dbReference>
<dbReference type="Proteomes" id="UP001217089">
    <property type="component" value="Unassembled WGS sequence"/>
</dbReference>
<protein>
    <recommendedName>
        <fullName evidence="6">G-protein coupled receptors family 1 profile domain-containing protein</fullName>
    </recommendedName>
</protein>
<keyword evidence="8" id="KW-1185">Reference proteome</keyword>
<feature type="transmembrane region" description="Helical" evidence="5">
    <location>
        <begin position="62"/>
        <end position="85"/>
    </location>
</feature>
<evidence type="ECO:0000256" key="2">
    <source>
        <dbReference type="ARBA" id="ARBA00022692"/>
    </source>
</evidence>
<feature type="transmembrane region" description="Helical" evidence="5">
    <location>
        <begin position="354"/>
        <end position="379"/>
    </location>
</feature>
<dbReference type="PANTHER" id="PTHR47023">
    <property type="entry name" value="SEX PEPTIDE RECEPTOR"/>
    <property type="match status" value="1"/>
</dbReference>
<dbReference type="InterPro" id="IPR000276">
    <property type="entry name" value="GPCR_Rhodpsn"/>
</dbReference>
<dbReference type="PROSITE" id="PS50262">
    <property type="entry name" value="G_PROTEIN_RECEP_F1_2"/>
    <property type="match status" value="1"/>
</dbReference>
<reference evidence="7 8" key="1">
    <citation type="submission" date="2022-12" db="EMBL/GenBank/DDBJ databases">
        <title>Chromosome-level genome of Tegillarca granosa.</title>
        <authorList>
            <person name="Kim J."/>
        </authorList>
    </citation>
    <scope>NUCLEOTIDE SEQUENCE [LARGE SCALE GENOMIC DNA]</scope>
    <source>
        <strain evidence="7">Teg-2019</strain>
        <tissue evidence="7">Adductor muscle</tissue>
    </source>
</reference>
<keyword evidence="4 5" id="KW-0472">Membrane</keyword>
<organism evidence="7 8">
    <name type="scientific">Tegillarca granosa</name>
    <name type="common">Malaysian cockle</name>
    <name type="synonym">Anadara granosa</name>
    <dbReference type="NCBI Taxonomy" id="220873"/>
    <lineage>
        <taxon>Eukaryota</taxon>
        <taxon>Metazoa</taxon>
        <taxon>Spiralia</taxon>
        <taxon>Lophotrochozoa</taxon>
        <taxon>Mollusca</taxon>
        <taxon>Bivalvia</taxon>
        <taxon>Autobranchia</taxon>
        <taxon>Pteriomorphia</taxon>
        <taxon>Arcoida</taxon>
        <taxon>Arcoidea</taxon>
        <taxon>Arcidae</taxon>
        <taxon>Tegillarca</taxon>
    </lineage>
</organism>
<accession>A0ABQ9FA72</accession>
<dbReference type="SUPFAM" id="SSF81321">
    <property type="entry name" value="Family A G protein-coupled receptor-like"/>
    <property type="match status" value="2"/>
</dbReference>
<dbReference type="EMBL" id="JARBDR010000440">
    <property type="protein sequence ID" value="KAJ8313121.1"/>
    <property type="molecule type" value="Genomic_DNA"/>
</dbReference>
<feature type="transmembrane region" description="Helical" evidence="5">
    <location>
        <begin position="100"/>
        <end position="125"/>
    </location>
</feature>
<keyword evidence="3 5" id="KW-1133">Transmembrane helix</keyword>
<feature type="transmembrane region" description="Helical" evidence="5">
    <location>
        <begin position="137"/>
        <end position="159"/>
    </location>
</feature>
<dbReference type="InterPro" id="IPR019427">
    <property type="entry name" value="7TM_GPCR_serpentine_rcpt_Srw"/>
</dbReference>